<dbReference type="PRINTS" id="PR00035">
    <property type="entry name" value="HTHGNTR"/>
</dbReference>
<dbReference type="EMBL" id="QPJJ01000009">
    <property type="protein sequence ID" value="RCW66311.1"/>
    <property type="molecule type" value="Genomic_DNA"/>
</dbReference>
<evidence type="ECO:0000256" key="2">
    <source>
        <dbReference type="ARBA" id="ARBA00023125"/>
    </source>
</evidence>
<dbReference type="CDD" id="cd07377">
    <property type="entry name" value="WHTH_GntR"/>
    <property type="match status" value="1"/>
</dbReference>
<evidence type="ECO:0000259" key="4">
    <source>
        <dbReference type="PROSITE" id="PS50949"/>
    </source>
</evidence>
<keyword evidence="6" id="KW-1185">Reference proteome</keyword>
<dbReference type="PROSITE" id="PS50949">
    <property type="entry name" value="HTH_GNTR"/>
    <property type="match status" value="1"/>
</dbReference>
<evidence type="ECO:0000256" key="1">
    <source>
        <dbReference type="ARBA" id="ARBA00023015"/>
    </source>
</evidence>
<dbReference type="SMART" id="SM00345">
    <property type="entry name" value="HTH_GNTR"/>
    <property type="match status" value="1"/>
</dbReference>
<dbReference type="InterPro" id="IPR036388">
    <property type="entry name" value="WH-like_DNA-bd_sf"/>
</dbReference>
<sequence>MPTTVKVYQQVLKEMQQIIKEKELEPGDRLPSERYLADKLKIGRSSVREALRAIELLGLIETKQGEGTFLRDYQSYHTVELLAGFVLQDHNTQREIMEAKKMLEKNAIELAIDKMDDAALESIELIINDDNLTHTQLHDEFFAHIFSYGQNFLLYKIWRFMQDFSKSVKNNTYGIDFYNQIAEILKTKKHHQIYTLYSEQ</sequence>
<dbReference type="PANTHER" id="PTHR43537">
    <property type="entry name" value="TRANSCRIPTIONAL REGULATOR, GNTR FAMILY"/>
    <property type="match status" value="1"/>
</dbReference>
<keyword evidence="2" id="KW-0238">DNA-binding</keyword>
<dbReference type="InterPro" id="IPR036390">
    <property type="entry name" value="WH_DNA-bd_sf"/>
</dbReference>
<dbReference type="PANTHER" id="PTHR43537:SF54">
    <property type="entry name" value="TRANSCRIPTIONAL REGULATOR, GNTR FAMILY"/>
    <property type="match status" value="1"/>
</dbReference>
<dbReference type="GO" id="GO:0003700">
    <property type="term" value="F:DNA-binding transcription factor activity"/>
    <property type="evidence" value="ECO:0007669"/>
    <property type="project" value="InterPro"/>
</dbReference>
<gene>
    <name evidence="5" type="ORF">DFR57_10926</name>
</gene>
<evidence type="ECO:0000256" key="3">
    <source>
        <dbReference type="ARBA" id="ARBA00023163"/>
    </source>
</evidence>
<dbReference type="OrthoDB" id="9799482at2"/>
<keyword evidence="3" id="KW-0804">Transcription</keyword>
<reference evidence="5 6" key="1">
    <citation type="submission" date="2018-07" db="EMBL/GenBank/DDBJ databases">
        <title>Genomic Encyclopedia of Type Strains, Phase IV (KMG-IV): sequencing the most valuable type-strain genomes for metagenomic binning, comparative biology and taxonomic classification.</title>
        <authorList>
            <person name="Goeker M."/>
        </authorList>
    </citation>
    <scope>NUCLEOTIDE SEQUENCE [LARGE SCALE GENOMIC DNA]</scope>
    <source>
        <strain evidence="5 6">DSM 27696</strain>
    </source>
</reference>
<dbReference type="InterPro" id="IPR008920">
    <property type="entry name" value="TF_FadR/GntR_C"/>
</dbReference>
<dbReference type="RefSeq" id="WP_114353266.1">
    <property type="nucleotide sequence ID" value="NZ_QPJJ01000009.1"/>
</dbReference>
<protein>
    <submittedName>
        <fullName evidence="5">GntR family transcriptional regulator</fullName>
    </submittedName>
</protein>
<dbReference type="Proteomes" id="UP000252585">
    <property type="component" value="Unassembled WGS sequence"/>
</dbReference>
<dbReference type="GO" id="GO:0003677">
    <property type="term" value="F:DNA binding"/>
    <property type="evidence" value="ECO:0007669"/>
    <property type="project" value="UniProtKB-KW"/>
</dbReference>
<feature type="domain" description="HTH gntR-type" evidence="4">
    <location>
        <begin position="5"/>
        <end position="73"/>
    </location>
</feature>
<dbReference type="SUPFAM" id="SSF46785">
    <property type="entry name" value="Winged helix' DNA-binding domain"/>
    <property type="match status" value="1"/>
</dbReference>
<dbReference type="InterPro" id="IPR000524">
    <property type="entry name" value="Tscrpt_reg_HTH_GntR"/>
</dbReference>
<name>A0A368XEA6_9BACI</name>
<organism evidence="5 6">
    <name type="scientific">Saliterribacillus persicus</name>
    <dbReference type="NCBI Taxonomy" id="930114"/>
    <lineage>
        <taxon>Bacteria</taxon>
        <taxon>Bacillati</taxon>
        <taxon>Bacillota</taxon>
        <taxon>Bacilli</taxon>
        <taxon>Bacillales</taxon>
        <taxon>Bacillaceae</taxon>
        <taxon>Saliterribacillus</taxon>
    </lineage>
</organism>
<proteinExistence type="predicted"/>
<keyword evidence="1" id="KW-0805">Transcription regulation</keyword>
<evidence type="ECO:0000313" key="5">
    <source>
        <dbReference type="EMBL" id="RCW66311.1"/>
    </source>
</evidence>
<dbReference type="Pfam" id="PF00392">
    <property type="entry name" value="GntR"/>
    <property type="match status" value="1"/>
</dbReference>
<dbReference type="Gene3D" id="1.10.10.10">
    <property type="entry name" value="Winged helix-like DNA-binding domain superfamily/Winged helix DNA-binding domain"/>
    <property type="match status" value="1"/>
</dbReference>
<dbReference type="SUPFAM" id="SSF48008">
    <property type="entry name" value="GntR ligand-binding domain-like"/>
    <property type="match status" value="1"/>
</dbReference>
<accession>A0A368XEA6</accession>
<evidence type="ECO:0000313" key="6">
    <source>
        <dbReference type="Proteomes" id="UP000252585"/>
    </source>
</evidence>
<comment type="caution">
    <text evidence="5">The sequence shown here is derived from an EMBL/GenBank/DDBJ whole genome shotgun (WGS) entry which is preliminary data.</text>
</comment>
<dbReference type="AlphaFoldDB" id="A0A368XEA6"/>